<dbReference type="InterPro" id="IPR006108">
    <property type="entry name" value="3HC_DH_C"/>
</dbReference>
<evidence type="ECO:0000259" key="17">
    <source>
        <dbReference type="Pfam" id="PF02737"/>
    </source>
</evidence>
<evidence type="ECO:0000256" key="7">
    <source>
        <dbReference type="ARBA" id="ARBA00023002"/>
    </source>
</evidence>
<reference evidence="19" key="1">
    <citation type="submission" date="2017-02" db="EMBL/GenBank/DDBJ databases">
        <authorList>
            <person name="Varghese N."/>
            <person name="Submissions S."/>
        </authorList>
    </citation>
    <scope>NUCLEOTIDE SEQUENCE [LARGE SCALE GENOMIC DNA]</scope>
    <source>
        <strain evidence="19">ATCC 27094</strain>
    </source>
</reference>
<dbReference type="Proteomes" id="UP000190092">
    <property type="component" value="Unassembled WGS sequence"/>
</dbReference>
<sequence>MSDAVLRSTQGRIGILTINNPPVNALAAAVRDGIKAGIEAFGGDANIDAIVLIGGGRTFIAGADIREFGKPPQGANLNDVIAAMENCPKIVVAALHGTPLGGGLETALGAHYRVALPSTRVGLPEVHLGLLPGAGGTQRLPRLTGAKYALDAILSGRHIPAPEAKNKGIIDALVEGDDLLAGAVAHAQMLVAQNAPRRRVRDLTVTLESPDLFAETEKAIARRARGFKAPWNIIKCVQAACELPFDEGMKRERELFVELLTSQESAAQRYYFFAEREAAKVLDVPADTPQRPIKTAGIIGAGTMGGGIAMNFANAGIPVTILEAQQEALDRGLKTIRTNYENTAKRGGMKAEDVEKRMALITPTLSYDGLKDCDVIIEAVFETMEVKEGVFKKLDAVAKPGAILATNTSGLDVNQIASYTNRPGDVIGMHFFSPANVMKLLENVRGKATEKDVIATVMSLSKKIGKIPVLVGVCEGFVGNRMLRMRGIQSAYMLEEGALPQQVDKVLYDFGFPMGPFAMSDLAGNDVGWRIRQGKNEKEKRNVRYSGYVADAICELGRFGQKTGSGYFKYNLPDRTPIPDPEVEAIIEETSKKLGITRRAISDQEILERTLYPMVNEGAKILAEGMAQRSLDIDVVWVNGYGWPVYRGGPMWWADNVVGLKTIHDALMKYRDASGDPFWEPAPLLKKLVQEGKKFSQL</sequence>
<organism evidence="18 19">
    <name type="scientific">Enhydrobacter aerosaccus</name>
    <dbReference type="NCBI Taxonomy" id="225324"/>
    <lineage>
        <taxon>Bacteria</taxon>
        <taxon>Pseudomonadati</taxon>
        <taxon>Pseudomonadota</taxon>
        <taxon>Alphaproteobacteria</taxon>
        <taxon>Hyphomicrobiales</taxon>
        <taxon>Enhydrobacter</taxon>
    </lineage>
</organism>
<dbReference type="InterPro" id="IPR018376">
    <property type="entry name" value="Enoyl-CoA_hyd/isom_CS"/>
</dbReference>
<dbReference type="SUPFAM" id="SSF52096">
    <property type="entry name" value="ClpP/crotonase"/>
    <property type="match status" value="1"/>
</dbReference>
<evidence type="ECO:0000256" key="14">
    <source>
        <dbReference type="ARBA" id="ARBA00049556"/>
    </source>
</evidence>
<dbReference type="UniPathway" id="UPA00659"/>
<dbReference type="InterPro" id="IPR029045">
    <property type="entry name" value="ClpP/crotonase-like_dom_sf"/>
</dbReference>
<dbReference type="FunFam" id="1.10.1040.50:FF:000006">
    <property type="entry name" value="Peroxisomal bifunctional enzyme"/>
    <property type="match status" value="1"/>
</dbReference>
<dbReference type="Pfam" id="PF00725">
    <property type="entry name" value="3HCDH"/>
    <property type="match status" value="2"/>
</dbReference>
<gene>
    <name evidence="18" type="ORF">SAMN02745126_03847</name>
</gene>
<name>A0A1T4RIW1_9HYPH</name>
<evidence type="ECO:0000256" key="10">
    <source>
        <dbReference type="ARBA" id="ARBA00023140"/>
    </source>
</evidence>
<dbReference type="OrthoDB" id="9771883at2"/>
<dbReference type="InterPro" id="IPR001753">
    <property type="entry name" value="Enoyl-CoA_hydra/iso"/>
</dbReference>
<evidence type="ECO:0000256" key="13">
    <source>
        <dbReference type="ARBA" id="ARBA00023268"/>
    </source>
</evidence>
<feature type="domain" description="3-hydroxyacyl-CoA dehydrogenase C-terminal" evidence="16">
    <location>
        <begin position="476"/>
        <end position="570"/>
    </location>
</feature>
<keyword evidence="6" id="KW-0442">Lipid degradation</keyword>
<comment type="subcellular location">
    <subcellularLocation>
        <location evidence="1">Peroxisome</location>
    </subcellularLocation>
</comment>
<evidence type="ECO:0000256" key="8">
    <source>
        <dbReference type="ARBA" id="ARBA00023027"/>
    </source>
</evidence>
<feature type="domain" description="3-hydroxyacyl-CoA dehydrogenase C-terminal" evidence="16">
    <location>
        <begin position="606"/>
        <end position="693"/>
    </location>
</feature>
<dbReference type="InterPro" id="IPR006176">
    <property type="entry name" value="3-OHacyl-CoA_DH_NAD-bd"/>
</dbReference>
<dbReference type="RefSeq" id="WP_085935532.1">
    <property type="nucleotide sequence ID" value="NZ_FUWJ01000005.1"/>
</dbReference>
<dbReference type="Gene3D" id="3.40.50.720">
    <property type="entry name" value="NAD(P)-binding Rossmann-like Domain"/>
    <property type="match status" value="1"/>
</dbReference>
<evidence type="ECO:0000256" key="3">
    <source>
        <dbReference type="ARBA" id="ARBA00008750"/>
    </source>
</evidence>
<keyword evidence="5" id="KW-0276">Fatty acid metabolism</keyword>
<keyword evidence="9" id="KW-0443">Lipid metabolism</keyword>
<evidence type="ECO:0000256" key="6">
    <source>
        <dbReference type="ARBA" id="ARBA00022963"/>
    </source>
</evidence>
<dbReference type="FunFam" id="3.40.50.720:FF:000009">
    <property type="entry name" value="Fatty oxidation complex, alpha subunit"/>
    <property type="match status" value="1"/>
</dbReference>
<dbReference type="Pfam" id="PF00378">
    <property type="entry name" value="ECH_1"/>
    <property type="match status" value="1"/>
</dbReference>
<dbReference type="GO" id="GO:0004300">
    <property type="term" value="F:enoyl-CoA hydratase activity"/>
    <property type="evidence" value="ECO:0007669"/>
    <property type="project" value="UniProtKB-ARBA"/>
</dbReference>
<keyword evidence="10" id="KW-0576">Peroxisome</keyword>
<feature type="domain" description="3-hydroxyacyl-CoA dehydrogenase NAD binding" evidence="17">
    <location>
        <begin position="296"/>
        <end position="472"/>
    </location>
</feature>
<comment type="pathway">
    <text evidence="2">Lipid metabolism; fatty acid beta-oxidation.</text>
</comment>
<dbReference type="SUPFAM" id="SSF51735">
    <property type="entry name" value="NAD(P)-binding Rossmann-fold domains"/>
    <property type="match status" value="1"/>
</dbReference>
<evidence type="ECO:0000256" key="12">
    <source>
        <dbReference type="ARBA" id="ARBA00023239"/>
    </source>
</evidence>
<dbReference type="GO" id="GO:0070403">
    <property type="term" value="F:NAD+ binding"/>
    <property type="evidence" value="ECO:0007669"/>
    <property type="project" value="InterPro"/>
</dbReference>
<evidence type="ECO:0000256" key="1">
    <source>
        <dbReference type="ARBA" id="ARBA00004275"/>
    </source>
</evidence>
<dbReference type="PANTHER" id="PTHR23309">
    <property type="entry name" value="3-HYDROXYACYL-COA DEHYROGENASE"/>
    <property type="match status" value="1"/>
</dbReference>
<evidence type="ECO:0000256" key="15">
    <source>
        <dbReference type="RuleBase" id="RU003707"/>
    </source>
</evidence>
<evidence type="ECO:0000259" key="16">
    <source>
        <dbReference type="Pfam" id="PF00725"/>
    </source>
</evidence>
<keyword evidence="8" id="KW-0520">NAD</keyword>
<dbReference type="InterPro" id="IPR036291">
    <property type="entry name" value="NAD(P)-bd_dom_sf"/>
</dbReference>
<dbReference type="GO" id="GO:0006635">
    <property type="term" value="P:fatty acid beta-oxidation"/>
    <property type="evidence" value="ECO:0007669"/>
    <property type="project" value="UniProtKB-UniPathway"/>
</dbReference>
<dbReference type="STRING" id="225324.SAMN02745126_03847"/>
<evidence type="ECO:0000313" key="19">
    <source>
        <dbReference type="Proteomes" id="UP000190092"/>
    </source>
</evidence>
<accession>A0A1T4RIW1</accession>
<evidence type="ECO:0000256" key="5">
    <source>
        <dbReference type="ARBA" id="ARBA00022832"/>
    </source>
</evidence>
<dbReference type="GO" id="GO:0003857">
    <property type="term" value="F:(3S)-3-hydroxyacyl-CoA dehydrogenase (NAD+) activity"/>
    <property type="evidence" value="ECO:0007669"/>
    <property type="project" value="UniProtKB-EC"/>
</dbReference>
<keyword evidence="19" id="KW-1185">Reference proteome</keyword>
<proteinExistence type="inferred from homology"/>
<evidence type="ECO:0000256" key="2">
    <source>
        <dbReference type="ARBA" id="ARBA00005005"/>
    </source>
</evidence>
<dbReference type="Gene3D" id="1.10.1040.50">
    <property type="match status" value="1"/>
</dbReference>
<dbReference type="AlphaFoldDB" id="A0A1T4RIW1"/>
<evidence type="ECO:0000313" key="18">
    <source>
        <dbReference type="EMBL" id="SKA15930.1"/>
    </source>
</evidence>
<comment type="subunit">
    <text evidence="4">Monomer.</text>
</comment>
<dbReference type="CDD" id="cd06558">
    <property type="entry name" value="crotonase-like"/>
    <property type="match status" value="1"/>
</dbReference>
<dbReference type="GO" id="GO:0016853">
    <property type="term" value="F:isomerase activity"/>
    <property type="evidence" value="ECO:0007669"/>
    <property type="project" value="UniProtKB-KW"/>
</dbReference>
<keyword evidence="7" id="KW-0560">Oxidoreductase</keyword>
<keyword evidence="12" id="KW-0456">Lyase</keyword>
<dbReference type="Pfam" id="PF02737">
    <property type="entry name" value="3HCDH_N"/>
    <property type="match status" value="1"/>
</dbReference>
<comment type="similarity">
    <text evidence="3">In the N-terminal section; belongs to the enoyl-CoA hydratase/isomerase family.</text>
</comment>
<evidence type="ECO:0000256" key="9">
    <source>
        <dbReference type="ARBA" id="ARBA00023098"/>
    </source>
</evidence>
<comment type="catalytic activity">
    <reaction evidence="14">
        <text>a (3S)-3-hydroxyacyl-CoA + NAD(+) = a 3-oxoacyl-CoA + NADH + H(+)</text>
        <dbReference type="Rhea" id="RHEA:22432"/>
        <dbReference type="ChEBI" id="CHEBI:15378"/>
        <dbReference type="ChEBI" id="CHEBI:57318"/>
        <dbReference type="ChEBI" id="CHEBI:57540"/>
        <dbReference type="ChEBI" id="CHEBI:57945"/>
        <dbReference type="ChEBI" id="CHEBI:90726"/>
        <dbReference type="EC" id="1.1.1.35"/>
    </reaction>
</comment>
<dbReference type="Gene3D" id="3.90.226.10">
    <property type="entry name" value="2-enoyl-CoA Hydratase, Chain A, domain 1"/>
    <property type="match status" value="1"/>
</dbReference>
<dbReference type="SUPFAM" id="SSF48179">
    <property type="entry name" value="6-phosphogluconate dehydrogenase C-terminal domain-like"/>
    <property type="match status" value="2"/>
</dbReference>
<comment type="similarity">
    <text evidence="15">Belongs to the enoyl-CoA hydratase/isomerase family.</text>
</comment>
<dbReference type="EMBL" id="FUWJ01000005">
    <property type="protein sequence ID" value="SKA15930.1"/>
    <property type="molecule type" value="Genomic_DNA"/>
</dbReference>
<dbReference type="InterPro" id="IPR008927">
    <property type="entry name" value="6-PGluconate_DH-like_C_sf"/>
</dbReference>
<evidence type="ECO:0000256" key="11">
    <source>
        <dbReference type="ARBA" id="ARBA00023235"/>
    </source>
</evidence>
<evidence type="ECO:0000256" key="4">
    <source>
        <dbReference type="ARBA" id="ARBA00011245"/>
    </source>
</evidence>
<keyword evidence="11" id="KW-0413">Isomerase</keyword>
<dbReference type="PANTHER" id="PTHR23309:SF49">
    <property type="entry name" value="PEROXISOMAL BIFUNCTIONAL ENZYME"/>
    <property type="match status" value="1"/>
</dbReference>
<keyword evidence="13" id="KW-0511">Multifunctional enzyme</keyword>
<dbReference type="PROSITE" id="PS00166">
    <property type="entry name" value="ENOYL_COA_HYDRATASE"/>
    <property type="match status" value="1"/>
</dbReference>
<protein>
    <submittedName>
        <fullName evidence="18">3-hydroxyacyl-CoA dehydrogenase</fullName>
    </submittedName>
</protein>